<dbReference type="SUPFAM" id="SSF51182">
    <property type="entry name" value="RmlC-like cupins"/>
    <property type="match status" value="1"/>
</dbReference>
<protein>
    <recommendedName>
        <fullName evidence="2">Cupin type-1 domain-containing protein</fullName>
    </recommendedName>
</protein>
<reference evidence="3" key="2">
    <citation type="submission" date="2020-07" db="EMBL/GenBank/DDBJ databases">
        <authorList>
            <person name="Vera ALvarez R."/>
            <person name="Arias-Moreno D.M."/>
            <person name="Jimenez-Jacinto V."/>
            <person name="Jimenez-Bremont J.F."/>
            <person name="Swaminathan K."/>
            <person name="Moose S.P."/>
            <person name="Guerrero-Gonzalez M.L."/>
            <person name="Marino-Ramirez L."/>
            <person name="Landsman D."/>
            <person name="Rodriguez-Kessler M."/>
            <person name="Delgado-Sanchez P."/>
        </authorList>
    </citation>
    <scope>NUCLEOTIDE SEQUENCE</scope>
    <source>
        <tissue evidence="3">Cladode</tissue>
    </source>
</reference>
<dbReference type="EMBL" id="GISG01146872">
    <property type="protein sequence ID" value="MBA4646573.1"/>
    <property type="molecule type" value="Transcribed_RNA"/>
</dbReference>
<sequence>MMAPHLNPMATEYGIVLSGRGKIQVVYPNGSSAMNARVSEGDVFWIPKYFPFCQIASRTGPFEFFGFTTSAHRNRPQFLVGASSILNAMRGPELATAFGLTEERFDEIVSAQREAVILPSPAAAPPDESGGSKSEQEGLDSETEKKKTVVPKLIRTLGPAMVMGFE</sequence>
<dbReference type="AlphaFoldDB" id="A0A7C8ZNT3"/>
<name>A0A7C8ZNT3_OPUST</name>
<feature type="domain" description="Cupin type-1" evidence="2">
    <location>
        <begin position="1"/>
        <end position="106"/>
    </location>
</feature>
<proteinExistence type="predicted"/>
<dbReference type="PANTHER" id="PTHR31189:SF2">
    <property type="entry name" value="RMLC-LIKE CUPINS SUPERFAMILY PROTEIN"/>
    <property type="match status" value="1"/>
</dbReference>
<accession>A0A7C8ZNT3</accession>
<feature type="region of interest" description="Disordered" evidence="1">
    <location>
        <begin position="120"/>
        <end position="151"/>
    </location>
</feature>
<dbReference type="Pfam" id="PF00190">
    <property type="entry name" value="Cupin_1"/>
    <property type="match status" value="1"/>
</dbReference>
<evidence type="ECO:0000313" key="3">
    <source>
        <dbReference type="EMBL" id="MBA4646573.1"/>
    </source>
</evidence>
<dbReference type="InterPro" id="IPR050253">
    <property type="entry name" value="Seed_Storage-Functional"/>
</dbReference>
<dbReference type="Gene3D" id="2.60.120.10">
    <property type="entry name" value="Jelly Rolls"/>
    <property type="match status" value="1"/>
</dbReference>
<dbReference type="InterPro" id="IPR006045">
    <property type="entry name" value="Cupin_1"/>
</dbReference>
<dbReference type="InterPro" id="IPR011051">
    <property type="entry name" value="RmlC_Cupin_sf"/>
</dbReference>
<dbReference type="InterPro" id="IPR014710">
    <property type="entry name" value="RmlC-like_jellyroll"/>
</dbReference>
<organism evidence="3">
    <name type="scientific">Opuntia streptacantha</name>
    <name type="common">Prickly pear cactus</name>
    <name type="synonym">Opuntia cardona</name>
    <dbReference type="NCBI Taxonomy" id="393608"/>
    <lineage>
        <taxon>Eukaryota</taxon>
        <taxon>Viridiplantae</taxon>
        <taxon>Streptophyta</taxon>
        <taxon>Embryophyta</taxon>
        <taxon>Tracheophyta</taxon>
        <taxon>Spermatophyta</taxon>
        <taxon>Magnoliopsida</taxon>
        <taxon>eudicotyledons</taxon>
        <taxon>Gunneridae</taxon>
        <taxon>Pentapetalae</taxon>
        <taxon>Caryophyllales</taxon>
        <taxon>Cactineae</taxon>
        <taxon>Cactaceae</taxon>
        <taxon>Opuntioideae</taxon>
        <taxon>Opuntia</taxon>
    </lineage>
</organism>
<reference evidence="3" key="1">
    <citation type="journal article" date="2013" name="J. Plant Res.">
        <title>Effect of fungi and light on seed germination of three Opuntia species from semiarid lands of central Mexico.</title>
        <authorList>
            <person name="Delgado-Sanchez P."/>
            <person name="Jimenez-Bremont J.F."/>
            <person name="Guerrero-Gonzalez Mde L."/>
            <person name="Flores J."/>
        </authorList>
    </citation>
    <scope>NUCLEOTIDE SEQUENCE</scope>
    <source>
        <tissue evidence="3">Cladode</tissue>
    </source>
</reference>
<dbReference type="CDD" id="cd02245">
    <property type="entry name" value="cupin_7S_vicilin-like_C"/>
    <property type="match status" value="1"/>
</dbReference>
<dbReference type="PANTHER" id="PTHR31189">
    <property type="entry name" value="OS03G0336100 PROTEIN-RELATED"/>
    <property type="match status" value="1"/>
</dbReference>
<evidence type="ECO:0000256" key="1">
    <source>
        <dbReference type="SAM" id="MobiDB-lite"/>
    </source>
</evidence>
<dbReference type="SMART" id="SM00835">
    <property type="entry name" value="Cupin_1"/>
    <property type="match status" value="1"/>
</dbReference>
<evidence type="ECO:0000259" key="2">
    <source>
        <dbReference type="SMART" id="SM00835"/>
    </source>
</evidence>